<dbReference type="AlphaFoldDB" id="A0A6I3LIY2"/>
<dbReference type="OrthoDB" id="800044at2"/>
<protein>
    <submittedName>
        <fullName evidence="2">Uncharacterized protein</fullName>
    </submittedName>
</protein>
<dbReference type="RefSeq" id="WP_155092229.1">
    <property type="nucleotide sequence ID" value="NZ_WMJX01000015.1"/>
</dbReference>
<keyword evidence="1" id="KW-0472">Membrane</keyword>
<dbReference type="EMBL" id="WMJX01000015">
    <property type="protein sequence ID" value="MTG98203.1"/>
    <property type="molecule type" value="Genomic_DNA"/>
</dbReference>
<feature type="transmembrane region" description="Helical" evidence="1">
    <location>
        <begin position="38"/>
        <end position="54"/>
    </location>
</feature>
<dbReference type="Proteomes" id="UP000438760">
    <property type="component" value="Unassembled WGS sequence"/>
</dbReference>
<name>A0A6I3LIY2_9FLAO</name>
<proteinExistence type="predicted"/>
<accession>A0A6I3LIY2</accession>
<evidence type="ECO:0000313" key="2">
    <source>
        <dbReference type="EMBL" id="MTG98203.1"/>
    </source>
</evidence>
<gene>
    <name evidence="2" type="ORF">GJV76_08685</name>
</gene>
<feature type="transmembrane region" description="Helical" evidence="1">
    <location>
        <begin position="12"/>
        <end position="32"/>
    </location>
</feature>
<reference evidence="2 3" key="1">
    <citation type="submission" date="2019-11" db="EMBL/GenBank/DDBJ databases">
        <title>Genome of Strain BIT-d1.</title>
        <authorList>
            <person name="Yang Y."/>
        </authorList>
    </citation>
    <scope>NUCLEOTIDE SEQUENCE [LARGE SCALE GENOMIC DNA]</scope>
    <source>
        <strain evidence="2 3">BIT-d1</strain>
    </source>
</reference>
<keyword evidence="1" id="KW-0812">Transmembrane</keyword>
<keyword evidence="3" id="KW-1185">Reference proteome</keyword>
<comment type="caution">
    <text evidence="2">The sequence shown here is derived from an EMBL/GenBank/DDBJ whole genome shotgun (WGS) entry which is preliminary data.</text>
</comment>
<evidence type="ECO:0000313" key="3">
    <source>
        <dbReference type="Proteomes" id="UP000438760"/>
    </source>
</evidence>
<evidence type="ECO:0000256" key="1">
    <source>
        <dbReference type="SAM" id="Phobius"/>
    </source>
</evidence>
<sequence>MNRVQSYWKMNIWRISVGIMVMFFLGLTIYCFELDDKFSIALIATTITIYIGLIKQNLDDDKLFQDLFQDFNSRYDDKVNDLFNKLREEVDNENDLGEQDKLLVIDYLNLCSEEYLWYSKGRLLPEVWKAWEQGIIANLKIPKVKELFDKECLNENSKKSYYGFIEYIEKKI</sequence>
<keyword evidence="1" id="KW-1133">Transmembrane helix</keyword>
<organism evidence="2 3">
    <name type="scientific">Myroides albus</name>
    <dbReference type="NCBI Taxonomy" id="2562892"/>
    <lineage>
        <taxon>Bacteria</taxon>
        <taxon>Pseudomonadati</taxon>
        <taxon>Bacteroidota</taxon>
        <taxon>Flavobacteriia</taxon>
        <taxon>Flavobacteriales</taxon>
        <taxon>Flavobacteriaceae</taxon>
        <taxon>Myroides</taxon>
    </lineage>
</organism>